<gene>
    <name evidence="2" type="ORF">MtrDRAFT_AC150891g30v2</name>
    <name evidence="3" type="ORF">MtrunA17_Chr2g0326181</name>
</gene>
<evidence type="ECO:0000313" key="3">
    <source>
        <dbReference type="EMBL" id="RHN75898.1"/>
    </source>
</evidence>
<keyword evidence="1" id="KW-0812">Transmembrane</keyword>
<evidence type="ECO:0008006" key="4">
    <source>
        <dbReference type="Google" id="ProtNLM"/>
    </source>
</evidence>
<reference evidence="2" key="2">
    <citation type="submission" date="2007-03" db="EMBL/GenBank/DDBJ databases">
        <authorList>
            <consortium name="The International Medicago Genome Annotation Group"/>
        </authorList>
    </citation>
    <scope>NUCLEOTIDE SEQUENCE</scope>
</reference>
<accession>Q2HSU6</accession>
<dbReference type="AlphaFoldDB" id="Q2HSU6"/>
<protein>
    <recommendedName>
        <fullName evidence="4">Transmembrane protein</fullName>
    </recommendedName>
</protein>
<proteinExistence type="predicted"/>
<name>Q2HSU6_MEDTR</name>
<evidence type="ECO:0000313" key="2">
    <source>
        <dbReference type="EMBL" id="ABD33077.1"/>
    </source>
</evidence>
<organism evidence="2">
    <name type="scientific">Medicago truncatula</name>
    <name type="common">Barrel medic</name>
    <name type="synonym">Medicago tribuloides</name>
    <dbReference type="NCBI Taxonomy" id="3880"/>
    <lineage>
        <taxon>Eukaryota</taxon>
        <taxon>Viridiplantae</taxon>
        <taxon>Streptophyta</taxon>
        <taxon>Embryophyta</taxon>
        <taxon>Tracheophyta</taxon>
        <taxon>Spermatophyta</taxon>
        <taxon>Magnoliopsida</taxon>
        <taxon>eudicotyledons</taxon>
        <taxon>Gunneridae</taxon>
        <taxon>Pentapetalae</taxon>
        <taxon>rosids</taxon>
        <taxon>fabids</taxon>
        <taxon>Fabales</taxon>
        <taxon>Fabaceae</taxon>
        <taxon>Papilionoideae</taxon>
        <taxon>50 kb inversion clade</taxon>
        <taxon>NPAAA clade</taxon>
        <taxon>Hologalegina</taxon>
        <taxon>IRL clade</taxon>
        <taxon>Trifolieae</taxon>
        <taxon>Medicago</taxon>
    </lineage>
</organism>
<keyword evidence="1" id="KW-1133">Transmembrane helix</keyword>
<evidence type="ECO:0000256" key="1">
    <source>
        <dbReference type="SAM" id="Phobius"/>
    </source>
</evidence>
<reference evidence="3" key="3">
    <citation type="journal article" date="2018" name="Nat. Plants">
        <title>Whole-genome landscape of Medicago truncatula symbiotic genes.</title>
        <authorList>
            <person name="Pecrix Y."/>
            <person name="Gamas P."/>
            <person name="Carrere S."/>
        </authorList>
    </citation>
    <scope>NUCLEOTIDE SEQUENCE</scope>
    <source>
        <tissue evidence="3">Leaves</tissue>
    </source>
</reference>
<dbReference type="EMBL" id="AC150891">
    <property type="protein sequence ID" value="ABD33077.1"/>
    <property type="molecule type" value="Genomic_DNA"/>
</dbReference>
<reference evidence="2" key="1">
    <citation type="submission" date="2005-04" db="EMBL/GenBank/DDBJ databases">
        <authorList>
            <person name="Town C.D."/>
        </authorList>
    </citation>
    <scope>NUCLEOTIDE SEQUENCE</scope>
</reference>
<dbReference type="Proteomes" id="UP000265566">
    <property type="component" value="Chromosome 2"/>
</dbReference>
<dbReference type="EMBL" id="PSQE01000002">
    <property type="protein sequence ID" value="RHN75898.1"/>
    <property type="molecule type" value="Genomic_DNA"/>
</dbReference>
<feature type="transmembrane region" description="Helical" evidence="1">
    <location>
        <begin position="48"/>
        <end position="72"/>
    </location>
</feature>
<sequence length="82" mass="8849">MFSRGNLWYYHFVPSVALGHVSSSSLAIKITSVSKTSRPTVVTSASSRYLGVLHFSVAIAFTAYFLFCGVVFGNKILAAEIA</sequence>
<keyword evidence="1" id="KW-0472">Membrane</keyword>
<dbReference type="Gramene" id="rna12157">
    <property type="protein sequence ID" value="RHN75898.1"/>
    <property type="gene ID" value="gene12157"/>
</dbReference>